<dbReference type="InterPro" id="IPR053250">
    <property type="entry name" value="Glycosyltransferase_77"/>
</dbReference>
<name>A0A835XZP8_9CHLO</name>
<keyword evidence="2" id="KW-0808">Transferase</keyword>
<evidence type="ECO:0000313" key="5">
    <source>
        <dbReference type="EMBL" id="KAG2491978.1"/>
    </source>
</evidence>
<evidence type="ECO:0000313" key="6">
    <source>
        <dbReference type="Proteomes" id="UP000612055"/>
    </source>
</evidence>
<organism evidence="5 6">
    <name type="scientific">Edaphochlamys debaryana</name>
    <dbReference type="NCBI Taxonomy" id="47281"/>
    <lineage>
        <taxon>Eukaryota</taxon>
        <taxon>Viridiplantae</taxon>
        <taxon>Chlorophyta</taxon>
        <taxon>core chlorophytes</taxon>
        <taxon>Chlorophyceae</taxon>
        <taxon>CS clade</taxon>
        <taxon>Chlamydomonadales</taxon>
        <taxon>Chlamydomonadales incertae sedis</taxon>
        <taxon>Edaphochlamys</taxon>
    </lineage>
</organism>
<feature type="domain" description="Nucleotide-diphospho-sugar transferase" evidence="4">
    <location>
        <begin position="101"/>
        <end position="347"/>
    </location>
</feature>
<protein>
    <recommendedName>
        <fullName evidence="2">Glycosyltransferase</fullName>
        <ecNumber evidence="2">2.4.2.-</ecNumber>
    </recommendedName>
</protein>
<dbReference type="GO" id="GO:0052636">
    <property type="term" value="F:arabinosyltransferase activity"/>
    <property type="evidence" value="ECO:0007669"/>
    <property type="project" value="TreeGrafter"/>
</dbReference>
<keyword evidence="2" id="KW-0333">Golgi apparatus</keyword>
<gene>
    <name evidence="5" type="ORF">HYH03_009709</name>
</gene>
<comment type="caution">
    <text evidence="5">The sequence shown here is derived from an EMBL/GenBank/DDBJ whole genome shotgun (WGS) entry which is preliminary data.</text>
</comment>
<feature type="chain" id="PRO_5032895854" description="Glycosyltransferase" evidence="3">
    <location>
        <begin position="20"/>
        <end position="655"/>
    </location>
</feature>
<dbReference type="GO" id="GO:0052325">
    <property type="term" value="P:cell wall pectin biosynthetic process"/>
    <property type="evidence" value="ECO:0007669"/>
    <property type="project" value="TreeGrafter"/>
</dbReference>
<dbReference type="SUPFAM" id="SSF53448">
    <property type="entry name" value="Nucleotide-diphospho-sugar transferases"/>
    <property type="match status" value="1"/>
</dbReference>
<dbReference type="Pfam" id="PF03407">
    <property type="entry name" value="Nucleotid_trans"/>
    <property type="match status" value="1"/>
</dbReference>
<evidence type="ECO:0000256" key="2">
    <source>
        <dbReference type="RuleBase" id="RU363055"/>
    </source>
</evidence>
<dbReference type="GO" id="GO:0000139">
    <property type="term" value="C:Golgi membrane"/>
    <property type="evidence" value="ECO:0007669"/>
    <property type="project" value="UniProtKB-SubCell"/>
</dbReference>
<evidence type="ECO:0000259" key="4">
    <source>
        <dbReference type="Pfam" id="PF03407"/>
    </source>
</evidence>
<keyword evidence="2" id="KW-0961">Cell wall biogenesis/degradation</keyword>
<dbReference type="EMBL" id="JAEHOE010000048">
    <property type="protein sequence ID" value="KAG2491978.1"/>
    <property type="molecule type" value="Genomic_DNA"/>
</dbReference>
<dbReference type="InterPro" id="IPR029044">
    <property type="entry name" value="Nucleotide-diphossugar_trans"/>
</dbReference>
<dbReference type="InterPro" id="IPR005069">
    <property type="entry name" value="Nucl-diP-sugar_transferase"/>
</dbReference>
<dbReference type="PANTHER" id="PTHR46936:SF1">
    <property type="entry name" value="ARABINOSYLTRANSFERASE XEG113"/>
    <property type="match status" value="1"/>
</dbReference>
<comment type="subcellular location">
    <subcellularLocation>
        <location evidence="2">Golgi apparatus membrane</location>
        <topology evidence="2">Single-pass type II membrane protein</topology>
    </subcellularLocation>
</comment>
<evidence type="ECO:0000256" key="3">
    <source>
        <dbReference type="SAM" id="SignalP"/>
    </source>
</evidence>
<keyword evidence="6" id="KW-1185">Reference proteome</keyword>
<dbReference type="EC" id="2.4.2.-" evidence="2"/>
<dbReference type="PANTHER" id="PTHR46936">
    <property type="entry name" value="ARABINOSYLTRANSFERASE XEG113"/>
    <property type="match status" value="1"/>
</dbReference>
<comment type="similarity">
    <text evidence="1 2">Belongs to the glycosyltransferase 77 family.</text>
</comment>
<dbReference type="OrthoDB" id="540503at2759"/>
<keyword evidence="2" id="KW-0735">Signal-anchor</keyword>
<reference evidence="5" key="1">
    <citation type="journal article" date="2020" name="bioRxiv">
        <title>Comparative genomics of Chlamydomonas.</title>
        <authorList>
            <person name="Craig R.J."/>
            <person name="Hasan A.R."/>
            <person name="Ness R.W."/>
            <person name="Keightley P.D."/>
        </authorList>
    </citation>
    <scope>NUCLEOTIDE SEQUENCE</scope>
    <source>
        <strain evidence="5">CCAP 11/70</strain>
    </source>
</reference>
<feature type="signal peptide" evidence="3">
    <location>
        <begin position="1"/>
        <end position="19"/>
    </location>
</feature>
<dbReference type="AlphaFoldDB" id="A0A835XZP8"/>
<proteinExistence type="inferred from homology"/>
<accession>A0A835XZP8</accession>
<keyword evidence="3" id="KW-0732">Signal</keyword>
<keyword evidence="2" id="KW-0328">Glycosyltransferase</keyword>
<sequence length="655" mass="74033">MSAILFAVLALLSSSGAQGARTFGSREEAGDPLPTWFTADEPLEPLEQEGRALKASHCGPLTKELVLGVAKNNTVLVTVVDNIVWKCFGPSWVENVQSANITYWLVGALDPETSMALGAMGVTAHCFNAPPERLKYKGTDSTYAWGSNHWTQTTWNKVHIIKNVYEYGVHVIHSDSDVTWFNDPIPYFFSPRMAPIHIAMATDALSTGNPEGYVGPEVQTSPHWNINTGIYFFRNWEGGLDFFNMWLSWQPRNIGHDQDGFNLAVRGAWFRGDQGMPTAIIPPDMHQNHYFLAAFANTTAITFLPVSSFANAYTYVNARLAEQLKQPLYEVHWVWGGSNMESKRQNMRDALKFHDEPEYYTEGTFLSFDLTDALPAPEGFNTWDMLKTEEMVRFHVAAGNQQLQQAYYAFAAALVANRTLVMPRFLCYCAKNWYQTQACRINHEKATKFPFVCALSQLMRVKRLEMGLTLPGSTDYSGHRVHIREYSFLENPKVPDAIKKSYVEVVASDQPRPPGNSQPPELLLLKTEPSPKGYGHRVTVAAPLNDVELRALLAMSPFKEARVIHMPKPHKILSGFVRPETHRQYDDEIQKRVARWCCRSPADMKSRNLTDNIQFNILPQDRMKNLAPLPMQPRSCYLHELGPIQPYKPGDELPS</sequence>
<evidence type="ECO:0000256" key="1">
    <source>
        <dbReference type="ARBA" id="ARBA00007033"/>
    </source>
</evidence>
<keyword evidence="2" id="KW-0812">Transmembrane</keyword>
<dbReference type="Proteomes" id="UP000612055">
    <property type="component" value="Unassembled WGS sequence"/>
</dbReference>